<organism evidence="1 2">
    <name type="scientific">Geodermatophilus saharensis</name>
    <dbReference type="NCBI Taxonomy" id="1137994"/>
    <lineage>
        <taxon>Bacteria</taxon>
        <taxon>Bacillati</taxon>
        <taxon>Actinomycetota</taxon>
        <taxon>Actinomycetes</taxon>
        <taxon>Geodermatophilales</taxon>
        <taxon>Geodermatophilaceae</taxon>
        <taxon>Geodermatophilus</taxon>
    </lineage>
</organism>
<gene>
    <name evidence="1" type="ORF">SAMN04488107_2454</name>
</gene>
<keyword evidence="1" id="KW-0378">Hydrolase</keyword>
<keyword evidence="1" id="KW-0540">Nuclease</keyword>
<keyword evidence="2" id="KW-1185">Reference proteome</keyword>
<dbReference type="SUPFAM" id="SSF52980">
    <property type="entry name" value="Restriction endonuclease-like"/>
    <property type="match status" value="1"/>
</dbReference>
<reference evidence="2" key="1">
    <citation type="submission" date="2017-06" db="EMBL/GenBank/DDBJ databases">
        <authorList>
            <person name="Varghese N."/>
            <person name="Submissions S."/>
        </authorList>
    </citation>
    <scope>NUCLEOTIDE SEQUENCE [LARGE SCALE GENOMIC DNA]</scope>
    <source>
        <strain evidence="2">DSM 45423</strain>
    </source>
</reference>
<keyword evidence="1" id="KW-0255">Endonuclease</keyword>
<dbReference type="Proteomes" id="UP000198386">
    <property type="component" value="Unassembled WGS sequence"/>
</dbReference>
<proteinExistence type="predicted"/>
<sequence>MDVRPRPRPEARPELARGEGDGVLAGCFWHGCPTCGHLPEANQAWWAAKLAGNTARDRRADAVLTGLGWRALRFWEHEDPDDVADAIYIALGRVAPGQSPVSVVPRA</sequence>
<evidence type="ECO:0000313" key="1">
    <source>
        <dbReference type="EMBL" id="SNS41413.1"/>
    </source>
</evidence>
<evidence type="ECO:0000313" key="2">
    <source>
        <dbReference type="Proteomes" id="UP000198386"/>
    </source>
</evidence>
<dbReference type="InterPro" id="IPR011335">
    <property type="entry name" value="Restrct_endonuc-II-like"/>
</dbReference>
<protein>
    <submittedName>
        <fullName evidence="1">T/G mismatch-specific endonuclease</fullName>
    </submittedName>
</protein>
<name>A0A239EBK8_9ACTN</name>
<accession>A0A239EBK8</accession>
<dbReference type="AlphaFoldDB" id="A0A239EBK8"/>
<dbReference type="GO" id="GO:0004519">
    <property type="term" value="F:endonuclease activity"/>
    <property type="evidence" value="ECO:0007669"/>
    <property type="project" value="UniProtKB-KW"/>
</dbReference>
<dbReference type="EMBL" id="FZOH01000004">
    <property type="protein sequence ID" value="SNS41413.1"/>
    <property type="molecule type" value="Genomic_DNA"/>
</dbReference>
<dbReference type="Gene3D" id="3.40.960.10">
    <property type="entry name" value="VSR Endonuclease"/>
    <property type="match status" value="1"/>
</dbReference>